<proteinExistence type="predicted"/>
<dbReference type="Gene3D" id="1.20.5.170">
    <property type="match status" value="1"/>
</dbReference>
<gene>
    <name evidence="2" type="ORF">AGERDE_LOCUS10336</name>
</gene>
<reference evidence="2" key="1">
    <citation type="submission" date="2021-06" db="EMBL/GenBank/DDBJ databases">
        <authorList>
            <person name="Kallberg Y."/>
            <person name="Tangrot J."/>
            <person name="Rosling A."/>
        </authorList>
    </citation>
    <scope>NUCLEOTIDE SEQUENCE</scope>
    <source>
        <strain evidence="2">MT106</strain>
    </source>
</reference>
<dbReference type="EMBL" id="CAJVPL010003138">
    <property type="protein sequence ID" value="CAG8626948.1"/>
    <property type="molecule type" value="Genomic_DNA"/>
</dbReference>
<evidence type="ECO:0000313" key="2">
    <source>
        <dbReference type="EMBL" id="CAG8626948.1"/>
    </source>
</evidence>
<organism evidence="2 3">
    <name type="scientific">Ambispora gerdemannii</name>
    <dbReference type="NCBI Taxonomy" id="144530"/>
    <lineage>
        <taxon>Eukaryota</taxon>
        <taxon>Fungi</taxon>
        <taxon>Fungi incertae sedis</taxon>
        <taxon>Mucoromycota</taxon>
        <taxon>Glomeromycotina</taxon>
        <taxon>Glomeromycetes</taxon>
        <taxon>Archaeosporales</taxon>
        <taxon>Ambisporaceae</taxon>
        <taxon>Ambispora</taxon>
    </lineage>
</organism>
<evidence type="ECO:0000313" key="3">
    <source>
        <dbReference type="Proteomes" id="UP000789831"/>
    </source>
</evidence>
<protein>
    <submittedName>
        <fullName evidence="2">9830_t:CDS:1</fullName>
    </submittedName>
</protein>
<dbReference type="AlphaFoldDB" id="A0A9N9D8C1"/>
<sequence length="249" mass="29077">MFQDLQLFDDLPNNNDNDKDYSYHMLDFTFLRSLPSISEHKRYRDKKKKEISDLQESMKQRVQETINQLELKQQHGITKRYRNKKNKEFSDLQENKQQSIMKIQNLEEEKKSLEEKIRLLSTQNTSLRDRIQELEKDSPNSLYNNSPYNTNLNVTTCISGNVSLALDQNQNIYFITPLLSISSPNQENSAYNTSNGNTLISLDQNLNNSNNSFSYISSPNQEINQINTSSSNQEIPYYTPILLDQDQND</sequence>
<accession>A0A9N9D8C1</accession>
<comment type="caution">
    <text evidence="2">The sequence shown here is derived from an EMBL/GenBank/DDBJ whole genome shotgun (WGS) entry which is preliminary data.</text>
</comment>
<keyword evidence="3" id="KW-1185">Reference proteome</keyword>
<feature type="coiled-coil region" evidence="1">
    <location>
        <begin position="89"/>
        <end position="137"/>
    </location>
</feature>
<keyword evidence="1" id="KW-0175">Coiled coil</keyword>
<evidence type="ECO:0000256" key="1">
    <source>
        <dbReference type="SAM" id="Coils"/>
    </source>
</evidence>
<dbReference type="Proteomes" id="UP000789831">
    <property type="component" value="Unassembled WGS sequence"/>
</dbReference>
<name>A0A9N9D8C1_9GLOM</name>